<evidence type="ECO:0000256" key="2">
    <source>
        <dbReference type="ARBA" id="ARBA00023125"/>
    </source>
</evidence>
<dbReference type="PANTHER" id="PTHR30349">
    <property type="entry name" value="PHAGE INTEGRASE-RELATED"/>
    <property type="match status" value="1"/>
</dbReference>
<dbReference type="GO" id="GO:0015074">
    <property type="term" value="P:DNA integration"/>
    <property type="evidence" value="ECO:0007669"/>
    <property type="project" value="InterPro"/>
</dbReference>
<evidence type="ECO:0000313" key="5">
    <source>
        <dbReference type="EMBL" id="MDK7187968.1"/>
    </source>
</evidence>
<dbReference type="Gene3D" id="1.10.443.10">
    <property type="entry name" value="Intergrase catalytic core"/>
    <property type="match status" value="1"/>
</dbReference>
<dbReference type="AlphaFoldDB" id="A0AAJ1V3A0"/>
<gene>
    <name evidence="5" type="ORF">QP433_08230</name>
</gene>
<evidence type="ECO:0000256" key="1">
    <source>
        <dbReference type="ARBA" id="ARBA00008857"/>
    </source>
</evidence>
<comment type="caution">
    <text evidence="5">The sequence shown here is derived from an EMBL/GenBank/DDBJ whole genome shotgun (WGS) entry which is preliminary data.</text>
</comment>
<reference evidence="5" key="1">
    <citation type="submission" date="2023-05" db="EMBL/GenBank/DDBJ databases">
        <title>Cataloging the Phylogenetic Diversity of Human Bladder Bacteria.</title>
        <authorList>
            <person name="Du J."/>
        </authorList>
    </citation>
    <scope>NUCLEOTIDE SEQUENCE</scope>
    <source>
        <strain evidence="5">UMB1231</strain>
    </source>
</reference>
<dbReference type="PANTHER" id="PTHR30349:SF64">
    <property type="entry name" value="PROPHAGE INTEGRASE INTD-RELATED"/>
    <property type="match status" value="1"/>
</dbReference>
<dbReference type="InterPro" id="IPR013762">
    <property type="entry name" value="Integrase-like_cat_sf"/>
</dbReference>
<protein>
    <submittedName>
        <fullName evidence="5">Site-specific integrase</fullName>
    </submittedName>
</protein>
<dbReference type="EMBL" id="JASOOE010000018">
    <property type="protein sequence ID" value="MDK7187968.1"/>
    <property type="molecule type" value="Genomic_DNA"/>
</dbReference>
<dbReference type="GO" id="GO:0006310">
    <property type="term" value="P:DNA recombination"/>
    <property type="evidence" value="ECO:0007669"/>
    <property type="project" value="UniProtKB-KW"/>
</dbReference>
<dbReference type="Pfam" id="PF00589">
    <property type="entry name" value="Phage_integrase"/>
    <property type="match status" value="1"/>
</dbReference>
<dbReference type="InterPro" id="IPR002104">
    <property type="entry name" value="Integrase_catalytic"/>
</dbReference>
<dbReference type="PROSITE" id="PS51898">
    <property type="entry name" value="TYR_RECOMBINASE"/>
    <property type="match status" value="1"/>
</dbReference>
<organism evidence="5 6">
    <name type="scientific">Facklamia hominis</name>
    <dbReference type="NCBI Taxonomy" id="178214"/>
    <lineage>
        <taxon>Bacteria</taxon>
        <taxon>Bacillati</taxon>
        <taxon>Bacillota</taxon>
        <taxon>Bacilli</taxon>
        <taxon>Lactobacillales</taxon>
        <taxon>Aerococcaceae</taxon>
        <taxon>Facklamia</taxon>
    </lineage>
</organism>
<evidence type="ECO:0000313" key="6">
    <source>
        <dbReference type="Proteomes" id="UP001229251"/>
    </source>
</evidence>
<evidence type="ECO:0000256" key="3">
    <source>
        <dbReference type="ARBA" id="ARBA00023172"/>
    </source>
</evidence>
<name>A0AAJ1V3A0_9LACT</name>
<dbReference type="GO" id="GO:0003677">
    <property type="term" value="F:DNA binding"/>
    <property type="evidence" value="ECO:0007669"/>
    <property type="project" value="UniProtKB-KW"/>
</dbReference>
<evidence type="ECO:0000259" key="4">
    <source>
        <dbReference type="PROSITE" id="PS51898"/>
    </source>
</evidence>
<dbReference type="InterPro" id="IPR050090">
    <property type="entry name" value="Tyrosine_recombinase_XerCD"/>
</dbReference>
<accession>A0AAJ1V3A0</accession>
<proteinExistence type="inferred from homology"/>
<dbReference type="Gene3D" id="1.10.150.130">
    <property type="match status" value="1"/>
</dbReference>
<comment type="similarity">
    <text evidence="1">Belongs to the 'phage' integrase family.</text>
</comment>
<feature type="domain" description="Tyr recombinase" evidence="4">
    <location>
        <begin position="167"/>
        <end position="352"/>
    </location>
</feature>
<keyword evidence="2" id="KW-0238">DNA-binding</keyword>
<keyword evidence="3" id="KW-0233">DNA recombination</keyword>
<dbReference type="RefSeq" id="WP_285066398.1">
    <property type="nucleotide sequence ID" value="NZ_JASOOE010000018.1"/>
</dbReference>
<dbReference type="SUPFAM" id="SSF56349">
    <property type="entry name" value="DNA breaking-rejoining enzymes"/>
    <property type="match status" value="1"/>
</dbReference>
<dbReference type="CDD" id="cd01189">
    <property type="entry name" value="INT_ICEBs1_C_like"/>
    <property type="match status" value="1"/>
</dbReference>
<dbReference type="InterPro" id="IPR011010">
    <property type="entry name" value="DNA_brk_join_enz"/>
</dbReference>
<dbReference type="Proteomes" id="UP001229251">
    <property type="component" value="Unassembled WGS sequence"/>
</dbReference>
<sequence length="358" mass="42106">MWVEELANGKFKYCERYLDHKTGKNKRASITLDKNTPQAKNYAIKMLNKKIESTKTETKKIRLGELTEEYIAFKKKHWALSTYNKNLGFYKRHIQPYPEHDFYVCKLTLNDIQCIIDRVQYDKGLARNTIINIKSLIGSVLNYGYDEYDIEFVKSFDRVFIKEELPKELPIINSDEIPKLIEDVRSNINELYADAVEVQILTGMRIGELRALTEEDWFDNKIRINKSIERKTNAFSKPKNIQSIRTIDSSDRINEIFERRIKLNHLLFGDEANLIFASKLNGPLTYTYFQELIKRVNPELSSHVFRHTHVSLLAEKGFPLKYIMERVGHTNPETTMKVYTHVTEKMQKEARDKLNNLI</sequence>
<dbReference type="InterPro" id="IPR010998">
    <property type="entry name" value="Integrase_recombinase_N"/>
</dbReference>